<sequence>MNWNTVPIILDNICLNDGQECILESVSLEFAPSSVTVILGGSGSGKSTVLKIAAGLTPISSGQVLYGDKSLYKLNHKEYAKLQQYTGFMFQDGALWANMNIQQNLSLPLVVSNPEYTSSEVNRIVDKSLLEFDMLSDKNTRPAGLSAGERKIISYLRAVISKPDILFFDEPTSFIDRRGALQLIKALFKFKNEGKTILMVTHDITLANSLGDHFVFMRDGKVELSGSKEACMNSQNEHWLNFMEDRSTEQKDTVDPILETNPS</sequence>
<dbReference type="GO" id="GO:0022857">
    <property type="term" value="F:transmembrane transporter activity"/>
    <property type="evidence" value="ECO:0007669"/>
    <property type="project" value="TreeGrafter"/>
</dbReference>
<protein>
    <submittedName>
        <fullName evidence="4">ATP-binding cassette domain-containing protein</fullName>
    </submittedName>
</protein>
<dbReference type="InterPro" id="IPR003439">
    <property type="entry name" value="ABC_transporter-like_ATP-bd"/>
</dbReference>
<dbReference type="InterPro" id="IPR015854">
    <property type="entry name" value="ABC_transpr_LolD-like"/>
</dbReference>
<feature type="domain" description="ABC transporter" evidence="3">
    <location>
        <begin position="8"/>
        <end position="244"/>
    </location>
</feature>
<dbReference type="OrthoDB" id="9805538at2"/>
<dbReference type="PANTHER" id="PTHR24220:SF86">
    <property type="entry name" value="ABC TRANSPORTER ABCH.1"/>
    <property type="match status" value="1"/>
</dbReference>
<keyword evidence="1" id="KW-0547">Nucleotide-binding</keyword>
<keyword evidence="2 4" id="KW-0067">ATP-binding</keyword>
<dbReference type="Pfam" id="PF00005">
    <property type="entry name" value="ABC_tran"/>
    <property type="match status" value="1"/>
</dbReference>
<evidence type="ECO:0000313" key="4">
    <source>
        <dbReference type="EMBL" id="QEN07370.1"/>
    </source>
</evidence>
<reference evidence="4 5" key="1">
    <citation type="submission" date="2019-02" db="EMBL/GenBank/DDBJ databases">
        <title>Complete Genome Sequence and Methylome Analysis of free living Spirochaetas.</title>
        <authorList>
            <person name="Fomenkov A."/>
            <person name="Dubinina G."/>
            <person name="Leshcheva N."/>
            <person name="Mikheeva N."/>
            <person name="Grabovich M."/>
            <person name="Vincze T."/>
            <person name="Roberts R.J."/>
        </authorList>
    </citation>
    <scope>NUCLEOTIDE SEQUENCE [LARGE SCALE GENOMIC DNA]</scope>
    <source>
        <strain evidence="4 5">K2</strain>
    </source>
</reference>
<proteinExistence type="predicted"/>
<dbReference type="PANTHER" id="PTHR24220">
    <property type="entry name" value="IMPORT ATP-BINDING PROTEIN"/>
    <property type="match status" value="1"/>
</dbReference>
<gene>
    <name evidence="4" type="ORF">EXM22_04960</name>
</gene>
<dbReference type="PROSITE" id="PS50893">
    <property type="entry name" value="ABC_TRANSPORTER_2"/>
    <property type="match status" value="1"/>
</dbReference>
<dbReference type="InterPro" id="IPR027417">
    <property type="entry name" value="P-loop_NTPase"/>
</dbReference>
<accession>A0A5C1QK40</accession>
<dbReference type="GO" id="GO:0005886">
    <property type="term" value="C:plasma membrane"/>
    <property type="evidence" value="ECO:0007669"/>
    <property type="project" value="TreeGrafter"/>
</dbReference>
<dbReference type="InterPro" id="IPR003593">
    <property type="entry name" value="AAA+_ATPase"/>
</dbReference>
<dbReference type="GO" id="GO:0005524">
    <property type="term" value="F:ATP binding"/>
    <property type="evidence" value="ECO:0007669"/>
    <property type="project" value="UniProtKB-KW"/>
</dbReference>
<evidence type="ECO:0000313" key="5">
    <source>
        <dbReference type="Proteomes" id="UP000324209"/>
    </source>
</evidence>
<evidence type="ECO:0000256" key="2">
    <source>
        <dbReference type="ARBA" id="ARBA00022840"/>
    </source>
</evidence>
<evidence type="ECO:0000256" key="1">
    <source>
        <dbReference type="ARBA" id="ARBA00022741"/>
    </source>
</evidence>
<dbReference type="Proteomes" id="UP000324209">
    <property type="component" value="Chromosome"/>
</dbReference>
<dbReference type="SUPFAM" id="SSF52540">
    <property type="entry name" value="P-loop containing nucleoside triphosphate hydrolases"/>
    <property type="match status" value="1"/>
</dbReference>
<dbReference type="Gene3D" id="3.40.50.300">
    <property type="entry name" value="P-loop containing nucleotide triphosphate hydrolases"/>
    <property type="match status" value="1"/>
</dbReference>
<dbReference type="RefSeq" id="WP_149485451.1">
    <property type="nucleotide sequence ID" value="NZ_CP036150.1"/>
</dbReference>
<organism evidence="4 5">
    <name type="scientific">Oceanispirochaeta crateris</name>
    <dbReference type="NCBI Taxonomy" id="2518645"/>
    <lineage>
        <taxon>Bacteria</taxon>
        <taxon>Pseudomonadati</taxon>
        <taxon>Spirochaetota</taxon>
        <taxon>Spirochaetia</taxon>
        <taxon>Spirochaetales</taxon>
        <taxon>Spirochaetaceae</taxon>
        <taxon>Oceanispirochaeta</taxon>
    </lineage>
</organism>
<evidence type="ECO:0000259" key="3">
    <source>
        <dbReference type="PROSITE" id="PS50893"/>
    </source>
</evidence>
<dbReference type="EMBL" id="CP036150">
    <property type="protein sequence ID" value="QEN07370.1"/>
    <property type="molecule type" value="Genomic_DNA"/>
</dbReference>
<name>A0A5C1QK40_9SPIO</name>
<dbReference type="SMART" id="SM00382">
    <property type="entry name" value="AAA"/>
    <property type="match status" value="1"/>
</dbReference>
<dbReference type="KEGG" id="ock:EXM22_04960"/>
<dbReference type="AlphaFoldDB" id="A0A5C1QK40"/>
<dbReference type="GO" id="GO:0016887">
    <property type="term" value="F:ATP hydrolysis activity"/>
    <property type="evidence" value="ECO:0007669"/>
    <property type="project" value="InterPro"/>
</dbReference>
<keyword evidence="5" id="KW-1185">Reference proteome</keyword>